<dbReference type="Gene3D" id="1.10.150.130">
    <property type="match status" value="1"/>
</dbReference>
<proteinExistence type="inferred from homology"/>
<evidence type="ECO:0000313" key="7">
    <source>
        <dbReference type="Proteomes" id="UP000290637"/>
    </source>
</evidence>
<dbReference type="SUPFAM" id="SSF56349">
    <property type="entry name" value="DNA breaking-rejoining enzymes"/>
    <property type="match status" value="1"/>
</dbReference>
<dbReference type="AlphaFoldDB" id="A0A4P6L5C8"/>
<dbReference type="OrthoDB" id="662444at2"/>
<dbReference type="GO" id="GO:0006310">
    <property type="term" value="P:DNA recombination"/>
    <property type="evidence" value="ECO:0007669"/>
    <property type="project" value="UniProtKB-KW"/>
</dbReference>
<evidence type="ECO:0000256" key="1">
    <source>
        <dbReference type="ARBA" id="ARBA00008857"/>
    </source>
</evidence>
<sequence>MPIKPRGGSFQVTVGSGENRYRKMFQDELEAQQAELDEIKRRKTEGATKVPLQVSKKPHEGKTLGEAYDLTMRLHWRGTAAEVTHKINSNAVLEFLGRDTPLTSITMEMVNEMVFEFEDQGNAGSTVNKKGSCLRMMFKTAQEQGWIEDFPNPPFRKEAKHRLRWLDEAEEVRVLAACEHLGLADLRDFIMVAIDTGFRRGEMLGFRPADFSNGLLHLHAGQTKTDEARAVPATRRVTEVLTRRAHLPFTFSPLSVYALRAQWEALREHLKLTDDPQFVVHMLRHTCASRLVQRGVPLAMVQKWMGHKKIETTLRYAHLAPNSLLMGKEALEQAYIPPTLTNNWRTHEDTHA</sequence>
<keyword evidence="3" id="KW-0238">DNA-binding</keyword>
<organism evidence="6 7">
    <name type="scientific">Pseudoduganella lutea</name>
    <dbReference type="NCBI Taxonomy" id="321985"/>
    <lineage>
        <taxon>Bacteria</taxon>
        <taxon>Pseudomonadati</taxon>
        <taxon>Pseudomonadota</taxon>
        <taxon>Betaproteobacteria</taxon>
        <taxon>Burkholderiales</taxon>
        <taxon>Oxalobacteraceae</taxon>
        <taxon>Telluria group</taxon>
        <taxon>Pseudoduganella</taxon>
    </lineage>
</organism>
<evidence type="ECO:0000313" key="6">
    <source>
        <dbReference type="EMBL" id="QBE66861.1"/>
    </source>
</evidence>
<dbReference type="RefSeq" id="WP_130189968.1">
    <property type="nucleotide sequence ID" value="NZ_CP035913.1"/>
</dbReference>
<dbReference type="InterPro" id="IPR002104">
    <property type="entry name" value="Integrase_catalytic"/>
</dbReference>
<dbReference type="KEGG" id="plue:EWM63_31035"/>
<dbReference type="Gene3D" id="1.10.443.10">
    <property type="entry name" value="Intergrase catalytic core"/>
    <property type="match status" value="1"/>
</dbReference>
<dbReference type="GO" id="GO:0015074">
    <property type="term" value="P:DNA integration"/>
    <property type="evidence" value="ECO:0007669"/>
    <property type="project" value="UniProtKB-KW"/>
</dbReference>
<dbReference type="PANTHER" id="PTHR30349">
    <property type="entry name" value="PHAGE INTEGRASE-RELATED"/>
    <property type="match status" value="1"/>
</dbReference>
<dbReference type="InterPro" id="IPR010998">
    <property type="entry name" value="Integrase_recombinase_N"/>
</dbReference>
<gene>
    <name evidence="6" type="ORF">EWM63_31035</name>
</gene>
<dbReference type="PANTHER" id="PTHR30349:SF64">
    <property type="entry name" value="PROPHAGE INTEGRASE INTD-RELATED"/>
    <property type="match status" value="1"/>
</dbReference>
<evidence type="ECO:0000256" key="2">
    <source>
        <dbReference type="ARBA" id="ARBA00022908"/>
    </source>
</evidence>
<feature type="domain" description="Tyr recombinase" evidence="5">
    <location>
        <begin position="161"/>
        <end position="332"/>
    </location>
</feature>
<dbReference type="InterPro" id="IPR050090">
    <property type="entry name" value="Tyrosine_recombinase_XerCD"/>
</dbReference>
<dbReference type="InterPro" id="IPR011010">
    <property type="entry name" value="DNA_brk_join_enz"/>
</dbReference>
<dbReference type="EMBL" id="CP035913">
    <property type="protein sequence ID" value="QBE66861.1"/>
    <property type="molecule type" value="Genomic_DNA"/>
</dbReference>
<keyword evidence="2" id="KW-0229">DNA integration</keyword>
<reference evidence="6 7" key="1">
    <citation type="submission" date="2019-02" db="EMBL/GenBank/DDBJ databases">
        <title>Draft Genome Sequences of Six Type Strains of the Genus Massilia.</title>
        <authorList>
            <person name="Miess H."/>
            <person name="Frediansyhah A."/>
            <person name="Gross H."/>
        </authorList>
    </citation>
    <scope>NUCLEOTIDE SEQUENCE [LARGE SCALE GENOMIC DNA]</scope>
    <source>
        <strain evidence="6 7">DSM 17473</strain>
    </source>
</reference>
<evidence type="ECO:0000256" key="4">
    <source>
        <dbReference type="ARBA" id="ARBA00023172"/>
    </source>
</evidence>
<keyword evidence="4" id="KW-0233">DNA recombination</keyword>
<dbReference type="GO" id="GO:0003677">
    <property type="term" value="F:DNA binding"/>
    <property type="evidence" value="ECO:0007669"/>
    <property type="project" value="UniProtKB-KW"/>
</dbReference>
<keyword evidence="7" id="KW-1185">Reference proteome</keyword>
<dbReference type="InterPro" id="IPR013762">
    <property type="entry name" value="Integrase-like_cat_sf"/>
</dbReference>
<accession>A0A4P6L5C8</accession>
<dbReference type="Proteomes" id="UP000290637">
    <property type="component" value="Chromosome"/>
</dbReference>
<evidence type="ECO:0000259" key="5">
    <source>
        <dbReference type="PROSITE" id="PS51898"/>
    </source>
</evidence>
<dbReference type="Pfam" id="PF00589">
    <property type="entry name" value="Phage_integrase"/>
    <property type="match status" value="1"/>
</dbReference>
<name>A0A4P6L5C8_9BURK</name>
<dbReference type="CDD" id="cd00796">
    <property type="entry name" value="INT_Rci_Hp1_C"/>
    <property type="match status" value="1"/>
</dbReference>
<comment type="similarity">
    <text evidence="1">Belongs to the 'phage' integrase family.</text>
</comment>
<protein>
    <submittedName>
        <fullName evidence="6">Site-specific integrase</fullName>
    </submittedName>
</protein>
<evidence type="ECO:0000256" key="3">
    <source>
        <dbReference type="ARBA" id="ARBA00023125"/>
    </source>
</evidence>
<dbReference type="PROSITE" id="PS51898">
    <property type="entry name" value="TYR_RECOMBINASE"/>
    <property type="match status" value="1"/>
</dbReference>